<sequence>MTGQRDLSQAEPRKRSWARRCSASSYPLNHLQLPRSPRGPGEPRTWHPGSPAPPCAELPTPWGDPQLSWAVYKSERRQSHEDSSNPAGARSPKDPGKAGEYRETGFRQVYIRGTRPPPPGRELRKAPGKAGSGFTRVRRLTEGAGGSGKSHNRRGGSGTCAQYPGRKFLVPSSQGFLPDWTTVKLHKSVLSFFRGYRTQAPDREGILLKKGARNTSYQHRWFILRGNLLFYLEHQADPHTPEPHPVRELPGGATPWGHRTLRLYHPDLRGRRGAGLQAGSRKPGEAGSLAVLLRPLEAQHQELCQAAGQETNSPPEDWGSPQYREGSTLSSLQELHEHFGKEIRVLQAAGTQTAPGGQCNGSSGSQAEVEWELNHCLLMSD</sequence>
<dbReference type="GeneID" id="130704853"/>
<evidence type="ECO:0000313" key="3">
    <source>
        <dbReference type="RefSeq" id="XP_057384848.1"/>
    </source>
</evidence>
<feature type="compositionally biased region" description="Basic and acidic residues" evidence="1">
    <location>
        <begin position="91"/>
        <end position="105"/>
    </location>
</feature>
<dbReference type="InterPro" id="IPR011993">
    <property type="entry name" value="PH-like_dom_sf"/>
</dbReference>
<dbReference type="Gene3D" id="2.30.29.30">
    <property type="entry name" value="Pleckstrin-homology domain (PH domain)/Phosphotyrosine-binding domain (PTB)"/>
    <property type="match status" value="1"/>
</dbReference>
<gene>
    <name evidence="3" type="primary">LOC130704853</name>
</gene>
<dbReference type="SUPFAM" id="SSF50729">
    <property type="entry name" value="PH domain-like"/>
    <property type="match status" value="1"/>
</dbReference>
<keyword evidence="2" id="KW-1185">Reference proteome</keyword>
<evidence type="ECO:0000313" key="2">
    <source>
        <dbReference type="Proteomes" id="UP001652580"/>
    </source>
</evidence>
<reference evidence="3" key="1">
    <citation type="submission" date="2025-08" db="UniProtKB">
        <authorList>
            <consortium name="RefSeq"/>
        </authorList>
    </citation>
    <scope>IDENTIFICATION</scope>
</reference>
<evidence type="ECO:0000256" key="1">
    <source>
        <dbReference type="SAM" id="MobiDB-lite"/>
    </source>
</evidence>
<accession>A0ABM3S4T8</accession>
<dbReference type="Proteomes" id="UP001652580">
    <property type="component" value="Chromosome 15"/>
</dbReference>
<feature type="compositionally biased region" description="Basic and acidic residues" evidence="1">
    <location>
        <begin position="73"/>
        <end position="83"/>
    </location>
</feature>
<name>A0ABM3S4T8_BALAC</name>
<feature type="region of interest" description="Disordered" evidence="1">
    <location>
        <begin position="1"/>
        <end position="131"/>
    </location>
</feature>
<dbReference type="RefSeq" id="XP_057384848.1">
    <property type="nucleotide sequence ID" value="XM_057528865.1"/>
</dbReference>
<protein>
    <submittedName>
        <fullName evidence="3">Uncharacterized protein LOC130704853</fullName>
    </submittedName>
</protein>
<proteinExistence type="predicted"/>
<organism evidence="2 3">
    <name type="scientific">Balaenoptera acutorostrata</name>
    <name type="common">Common minke whale</name>
    <name type="synonym">Balaena rostrata</name>
    <dbReference type="NCBI Taxonomy" id="9767"/>
    <lineage>
        <taxon>Eukaryota</taxon>
        <taxon>Metazoa</taxon>
        <taxon>Chordata</taxon>
        <taxon>Craniata</taxon>
        <taxon>Vertebrata</taxon>
        <taxon>Euteleostomi</taxon>
        <taxon>Mammalia</taxon>
        <taxon>Eutheria</taxon>
        <taxon>Laurasiatheria</taxon>
        <taxon>Artiodactyla</taxon>
        <taxon>Whippomorpha</taxon>
        <taxon>Cetacea</taxon>
        <taxon>Mysticeti</taxon>
        <taxon>Balaenopteridae</taxon>
        <taxon>Balaenoptera</taxon>
    </lineage>
</organism>